<dbReference type="Proteomes" id="UP000053477">
    <property type="component" value="Unassembled WGS sequence"/>
</dbReference>
<gene>
    <name evidence="1" type="ORF">SCHPADRAFT_430474</name>
</gene>
<dbReference type="InParanoid" id="A0A0H2RRW4"/>
<name>A0A0H2RRW4_9AGAM</name>
<dbReference type="EMBL" id="KQ085982">
    <property type="protein sequence ID" value="KLO12203.1"/>
    <property type="molecule type" value="Genomic_DNA"/>
</dbReference>
<proteinExistence type="predicted"/>
<dbReference type="AlphaFoldDB" id="A0A0H2RRW4"/>
<protein>
    <submittedName>
        <fullName evidence="1">Uncharacterized protein</fullName>
    </submittedName>
</protein>
<reference evidence="1 2" key="1">
    <citation type="submission" date="2015-04" db="EMBL/GenBank/DDBJ databases">
        <title>Complete genome sequence of Schizopora paradoxa KUC8140, a cosmopolitan wood degrader in East Asia.</title>
        <authorList>
            <consortium name="DOE Joint Genome Institute"/>
            <person name="Min B."/>
            <person name="Park H."/>
            <person name="Jang Y."/>
            <person name="Kim J.-J."/>
            <person name="Kim K.H."/>
            <person name="Pangilinan J."/>
            <person name="Lipzen A."/>
            <person name="Riley R."/>
            <person name="Grigoriev I.V."/>
            <person name="Spatafora J.W."/>
            <person name="Choi I.-G."/>
        </authorList>
    </citation>
    <scope>NUCLEOTIDE SEQUENCE [LARGE SCALE GENOMIC DNA]</scope>
    <source>
        <strain evidence="1 2">KUC8140</strain>
    </source>
</reference>
<keyword evidence="2" id="KW-1185">Reference proteome</keyword>
<evidence type="ECO:0000313" key="2">
    <source>
        <dbReference type="Proteomes" id="UP000053477"/>
    </source>
</evidence>
<accession>A0A0H2RRW4</accession>
<sequence length="155" mass="17915">MRCGPNSFLLFDSRITQTLRERGMWAMVQLLFPQLLSAVLSTVSTNWFKRCLLKLTSQTAVIPLQDRRGRCKSWVMDGWKGRKLRYPGRSVPQGDLKKRAPLARIRDSYTQRFVLVGDYDRWRLIYEAKSITSTSLVKWTAAMTLIHSTICTLEG</sequence>
<evidence type="ECO:0000313" key="1">
    <source>
        <dbReference type="EMBL" id="KLO12203.1"/>
    </source>
</evidence>
<organism evidence="1 2">
    <name type="scientific">Schizopora paradoxa</name>
    <dbReference type="NCBI Taxonomy" id="27342"/>
    <lineage>
        <taxon>Eukaryota</taxon>
        <taxon>Fungi</taxon>
        <taxon>Dikarya</taxon>
        <taxon>Basidiomycota</taxon>
        <taxon>Agaricomycotina</taxon>
        <taxon>Agaricomycetes</taxon>
        <taxon>Hymenochaetales</taxon>
        <taxon>Schizoporaceae</taxon>
        <taxon>Schizopora</taxon>
    </lineage>
</organism>